<keyword evidence="2" id="KW-1185">Reference proteome</keyword>
<dbReference type="EMBL" id="OA883470">
    <property type="protein sequence ID" value="CAD7278997.1"/>
    <property type="molecule type" value="Genomic_DNA"/>
</dbReference>
<dbReference type="Proteomes" id="UP000678499">
    <property type="component" value="Unassembled WGS sequence"/>
</dbReference>
<gene>
    <name evidence="1" type="ORF">NMOB1V02_LOCUS6684</name>
</gene>
<name>A0A7R9GE21_9CRUS</name>
<protein>
    <submittedName>
        <fullName evidence="1">Uncharacterized protein</fullName>
    </submittedName>
</protein>
<reference evidence="1" key="1">
    <citation type="submission" date="2020-11" db="EMBL/GenBank/DDBJ databases">
        <authorList>
            <person name="Tran Van P."/>
        </authorList>
    </citation>
    <scope>NUCLEOTIDE SEQUENCE</scope>
</reference>
<evidence type="ECO:0000313" key="2">
    <source>
        <dbReference type="Proteomes" id="UP000678499"/>
    </source>
</evidence>
<organism evidence="1">
    <name type="scientific">Notodromas monacha</name>
    <dbReference type="NCBI Taxonomy" id="399045"/>
    <lineage>
        <taxon>Eukaryota</taxon>
        <taxon>Metazoa</taxon>
        <taxon>Ecdysozoa</taxon>
        <taxon>Arthropoda</taxon>
        <taxon>Crustacea</taxon>
        <taxon>Oligostraca</taxon>
        <taxon>Ostracoda</taxon>
        <taxon>Podocopa</taxon>
        <taxon>Podocopida</taxon>
        <taxon>Cypridocopina</taxon>
        <taxon>Cypridoidea</taxon>
        <taxon>Cyprididae</taxon>
        <taxon>Notodromas</taxon>
    </lineage>
</organism>
<evidence type="ECO:0000313" key="1">
    <source>
        <dbReference type="EMBL" id="CAD7278997.1"/>
    </source>
</evidence>
<dbReference type="AlphaFoldDB" id="A0A7R9GE21"/>
<proteinExistence type="predicted"/>
<dbReference type="EMBL" id="CAJPEX010001433">
    <property type="protein sequence ID" value="CAG0919149.1"/>
    <property type="molecule type" value="Genomic_DNA"/>
</dbReference>
<sequence length="110" mass="12528">MQSLPPDTGSTPCLLGEKSPFSGHRMILPGKLGKSSISVAFYLIFRPWPVSQTDHDRRAPRNNTDFFRKLRDCHFFERGVPSSLPQFLVSHAQWSAESTLHFFEAEYETG</sequence>
<accession>A0A7R9GE21</accession>